<dbReference type="Proteomes" id="UP000193560">
    <property type="component" value="Unassembled WGS sequence"/>
</dbReference>
<organism evidence="2 3">
    <name type="scientific">Absidia repens</name>
    <dbReference type="NCBI Taxonomy" id="90262"/>
    <lineage>
        <taxon>Eukaryota</taxon>
        <taxon>Fungi</taxon>
        <taxon>Fungi incertae sedis</taxon>
        <taxon>Mucoromycota</taxon>
        <taxon>Mucoromycotina</taxon>
        <taxon>Mucoromycetes</taxon>
        <taxon>Mucorales</taxon>
        <taxon>Cunninghamellaceae</taxon>
        <taxon>Absidia</taxon>
    </lineage>
</organism>
<dbReference type="EMBL" id="MCGE01000011">
    <property type="protein sequence ID" value="ORZ16571.1"/>
    <property type="molecule type" value="Genomic_DNA"/>
</dbReference>
<dbReference type="Gene3D" id="1.20.1280.50">
    <property type="match status" value="1"/>
</dbReference>
<evidence type="ECO:0000259" key="1">
    <source>
        <dbReference type="PROSITE" id="PS50181"/>
    </source>
</evidence>
<gene>
    <name evidence="2" type="ORF">BCR42DRAFT_415347</name>
</gene>
<dbReference type="InterPro" id="IPR001810">
    <property type="entry name" value="F-box_dom"/>
</dbReference>
<accession>A0A1X2IHD4</accession>
<dbReference type="CDD" id="cd09917">
    <property type="entry name" value="F-box_SF"/>
    <property type="match status" value="1"/>
</dbReference>
<dbReference type="SUPFAM" id="SSF81383">
    <property type="entry name" value="F-box domain"/>
    <property type="match status" value="1"/>
</dbReference>
<dbReference type="InterPro" id="IPR036047">
    <property type="entry name" value="F-box-like_dom_sf"/>
</dbReference>
<protein>
    <recommendedName>
        <fullName evidence="1">F-box domain-containing protein</fullName>
    </recommendedName>
</protein>
<dbReference type="SMART" id="SM00256">
    <property type="entry name" value="FBOX"/>
    <property type="match status" value="1"/>
</dbReference>
<comment type="caution">
    <text evidence="2">The sequence shown here is derived from an EMBL/GenBank/DDBJ whole genome shotgun (WGS) entry which is preliminary data.</text>
</comment>
<feature type="domain" description="F-box" evidence="1">
    <location>
        <begin position="1"/>
        <end position="44"/>
    </location>
</feature>
<dbReference type="STRING" id="90262.A0A1X2IHD4"/>
<sequence>MPYSLPLEILCHIFSFLQYQDLYLIRGVSRQWCSLAEEHIYLDVKVQQQPVTITIGQVPFTSTMELYADSYDAIEKVVEFKPKDGHAFVSSLRNNNATTPPCSAWQLYHHRQMQIKFGQQQSQPQCNSTTASWLQSLTPQEQQQVLFHLQYNPAMECLYALPAYSWLASSMTEQVDQHYVGDKSLILSFSYVPPPPPPQSPSTTATTTKATYTSDTHSTSLLSLPLSSPPLGAPQIKIHWLRVTLDWIISFTQPRIRCTQIYGDRYSRLYRSLAHKYGCYRYDELSEPVLAYIIEQGKDHQPSAMVSASKQRQATRMASVTDSILTTTTQDDSYNKDDDTLPQQLLSYIQEHTHEYHTRLSKLQHILEGACVDPRMIWKYPFAKSFVVGNGSLLSEEDVVRRIQDSEEEWRSLTRVLKRRFCCSF</sequence>
<evidence type="ECO:0000313" key="3">
    <source>
        <dbReference type="Proteomes" id="UP000193560"/>
    </source>
</evidence>
<reference evidence="2 3" key="1">
    <citation type="submission" date="2016-07" db="EMBL/GenBank/DDBJ databases">
        <title>Pervasive Adenine N6-methylation of Active Genes in Fungi.</title>
        <authorList>
            <consortium name="DOE Joint Genome Institute"/>
            <person name="Mondo S.J."/>
            <person name="Dannebaum R.O."/>
            <person name="Kuo R.C."/>
            <person name="Labutti K."/>
            <person name="Haridas S."/>
            <person name="Kuo A."/>
            <person name="Salamov A."/>
            <person name="Ahrendt S.R."/>
            <person name="Lipzen A."/>
            <person name="Sullivan W."/>
            <person name="Andreopoulos W.B."/>
            <person name="Clum A."/>
            <person name="Lindquist E."/>
            <person name="Daum C."/>
            <person name="Ramamoorthy G.K."/>
            <person name="Gryganskyi A."/>
            <person name="Culley D."/>
            <person name="Magnuson J.K."/>
            <person name="James T.Y."/>
            <person name="O'Malley M.A."/>
            <person name="Stajich J.E."/>
            <person name="Spatafora J.W."/>
            <person name="Visel A."/>
            <person name="Grigoriev I.V."/>
        </authorList>
    </citation>
    <scope>NUCLEOTIDE SEQUENCE [LARGE SCALE GENOMIC DNA]</scope>
    <source>
        <strain evidence="2 3">NRRL 1336</strain>
    </source>
</reference>
<dbReference type="Pfam" id="PF12937">
    <property type="entry name" value="F-box-like"/>
    <property type="match status" value="1"/>
</dbReference>
<evidence type="ECO:0000313" key="2">
    <source>
        <dbReference type="EMBL" id="ORZ16571.1"/>
    </source>
</evidence>
<name>A0A1X2IHD4_9FUNG</name>
<proteinExistence type="predicted"/>
<dbReference type="AlphaFoldDB" id="A0A1X2IHD4"/>
<dbReference type="OrthoDB" id="2217005at2759"/>
<keyword evidence="3" id="KW-1185">Reference proteome</keyword>
<dbReference type="PROSITE" id="PS50181">
    <property type="entry name" value="FBOX"/>
    <property type="match status" value="1"/>
</dbReference>